<evidence type="ECO:0000313" key="7">
    <source>
        <dbReference type="EMBL" id="SFN12093.1"/>
    </source>
</evidence>
<dbReference type="STRING" id="83765.SAMN05660284_00576"/>
<dbReference type="GO" id="GO:0006310">
    <property type="term" value="P:DNA recombination"/>
    <property type="evidence" value="ECO:0007669"/>
    <property type="project" value="UniProtKB-UniRule"/>
</dbReference>
<dbReference type="EMBL" id="FOVE01000003">
    <property type="protein sequence ID" value="SFN12093.1"/>
    <property type="molecule type" value="Genomic_DNA"/>
</dbReference>
<protein>
    <recommendedName>
        <fullName evidence="3 6">Recombination-associated protein RdgC</fullName>
    </recommendedName>
</protein>
<proteinExistence type="inferred from homology"/>
<dbReference type="NCBIfam" id="NF001464">
    <property type="entry name" value="PRK00321.1-5"/>
    <property type="match status" value="1"/>
</dbReference>
<keyword evidence="5 6" id="KW-0233">DNA recombination</keyword>
<dbReference type="GO" id="GO:0043590">
    <property type="term" value="C:bacterial nucleoid"/>
    <property type="evidence" value="ECO:0007669"/>
    <property type="project" value="TreeGrafter"/>
</dbReference>
<dbReference type="GO" id="GO:0005737">
    <property type="term" value="C:cytoplasm"/>
    <property type="evidence" value="ECO:0007669"/>
    <property type="project" value="UniProtKB-UniRule"/>
</dbReference>
<evidence type="ECO:0000313" key="8">
    <source>
        <dbReference type="Proteomes" id="UP000242869"/>
    </source>
</evidence>
<comment type="similarity">
    <text evidence="2 6">Belongs to the RdgC family.</text>
</comment>
<dbReference type="PANTHER" id="PTHR38103">
    <property type="entry name" value="RECOMBINATION-ASSOCIATED PROTEIN RDGC"/>
    <property type="match status" value="1"/>
</dbReference>
<dbReference type="AlphaFoldDB" id="A0A1I4WFI6"/>
<name>A0A1I4WFI6_9NEIS</name>
<keyword evidence="8" id="KW-1185">Reference proteome</keyword>
<comment type="function">
    <text evidence="6">May be involved in recombination.</text>
</comment>
<evidence type="ECO:0000256" key="2">
    <source>
        <dbReference type="ARBA" id="ARBA00008657"/>
    </source>
</evidence>
<dbReference type="GO" id="GO:0000018">
    <property type="term" value="P:regulation of DNA recombination"/>
    <property type="evidence" value="ECO:0007669"/>
    <property type="project" value="TreeGrafter"/>
</dbReference>
<dbReference type="HAMAP" id="MF_00194">
    <property type="entry name" value="RdgC"/>
    <property type="match status" value="1"/>
</dbReference>
<dbReference type="RefSeq" id="WP_091191165.1">
    <property type="nucleotide sequence ID" value="NZ_FOVE01000003.1"/>
</dbReference>
<reference evidence="8" key="1">
    <citation type="submission" date="2016-10" db="EMBL/GenBank/DDBJ databases">
        <authorList>
            <person name="Varghese N."/>
            <person name="Submissions S."/>
        </authorList>
    </citation>
    <scope>NUCLEOTIDE SEQUENCE [LARGE SCALE GENOMIC DNA]</scope>
    <source>
        <strain evidence="8">DSM 6150</strain>
    </source>
</reference>
<dbReference type="Pfam" id="PF04381">
    <property type="entry name" value="RdgC"/>
    <property type="match status" value="1"/>
</dbReference>
<evidence type="ECO:0000256" key="6">
    <source>
        <dbReference type="HAMAP-Rule" id="MF_00194"/>
    </source>
</evidence>
<gene>
    <name evidence="6" type="primary">rdgC</name>
    <name evidence="7" type="ORF">SAMN05660284_00576</name>
</gene>
<dbReference type="PANTHER" id="PTHR38103:SF1">
    <property type="entry name" value="RECOMBINATION-ASSOCIATED PROTEIN RDGC"/>
    <property type="match status" value="1"/>
</dbReference>
<evidence type="ECO:0000256" key="1">
    <source>
        <dbReference type="ARBA" id="ARBA00004453"/>
    </source>
</evidence>
<dbReference type="InterPro" id="IPR007476">
    <property type="entry name" value="RdgC"/>
</dbReference>
<dbReference type="GO" id="GO:0003690">
    <property type="term" value="F:double-stranded DNA binding"/>
    <property type="evidence" value="ECO:0007669"/>
    <property type="project" value="TreeGrafter"/>
</dbReference>
<sequence length="304" mass="33831">MLWFRNIQAYRLAENHGITPADIAEKLEKKPFVPCGNHDLFSQGWIAPATHAPDLFTAACQGAVLISLKTEEKLLPASVIRQQAEARILQIEAAENRKVGRREAREIRERIAEELTPRAFVRARHQRALLDLEQNWVWVESGSATKAENLLSLLRDTLGSLPTRLLDTQTSPQAAMTLWLQEGAPSPFSLDADCELRFPGEGGAVARLTRQPLEEEEIKQHLLAGKLATRLGLVWEDRIAFQLNENMALKRMSMLDVLEEQLEDASAEDQAALFDASLALMVGELRAFFPALVEALGGEPLQPA</sequence>
<evidence type="ECO:0000256" key="4">
    <source>
        <dbReference type="ARBA" id="ARBA00022490"/>
    </source>
</evidence>
<evidence type="ECO:0000256" key="3">
    <source>
        <dbReference type="ARBA" id="ARBA00022296"/>
    </source>
</evidence>
<keyword evidence="4 6" id="KW-0963">Cytoplasm</keyword>
<dbReference type="OrthoDB" id="5290530at2"/>
<accession>A0A1I4WFI6</accession>
<comment type="subcellular location">
    <subcellularLocation>
        <location evidence="1 6">Cytoplasm</location>
        <location evidence="1 6">Nucleoid</location>
    </subcellularLocation>
</comment>
<evidence type="ECO:0000256" key="5">
    <source>
        <dbReference type="ARBA" id="ARBA00023172"/>
    </source>
</evidence>
<dbReference type="Proteomes" id="UP000242869">
    <property type="component" value="Unassembled WGS sequence"/>
</dbReference>
<organism evidence="7 8">
    <name type="scientific">Formivibrio citricus</name>
    <dbReference type="NCBI Taxonomy" id="83765"/>
    <lineage>
        <taxon>Bacteria</taxon>
        <taxon>Pseudomonadati</taxon>
        <taxon>Pseudomonadota</taxon>
        <taxon>Betaproteobacteria</taxon>
        <taxon>Neisseriales</taxon>
        <taxon>Chitinibacteraceae</taxon>
        <taxon>Formivibrio</taxon>
    </lineage>
</organism>